<protein>
    <submittedName>
        <fullName evidence="1">Uncharacterized protein</fullName>
    </submittedName>
</protein>
<gene>
    <name evidence="1" type="ORF">DW150_04410</name>
</gene>
<comment type="caution">
    <text evidence="1">The sequence shown here is derived from an EMBL/GenBank/DDBJ whole genome shotgun (WGS) entry which is preliminary data.</text>
</comment>
<dbReference type="EMBL" id="QRLF01000005">
    <property type="protein sequence ID" value="RHI94840.1"/>
    <property type="molecule type" value="Genomic_DNA"/>
</dbReference>
<organism evidence="1 2">
    <name type="scientific">Phocaeicola vulgatus</name>
    <name type="common">Bacteroides vulgatus</name>
    <dbReference type="NCBI Taxonomy" id="821"/>
    <lineage>
        <taxon>Bacteria</taxon>
        <taxon>Pseudomonadati</taxon>
        <taxon>Bacteroidota</taxon>
        <taxon>Bacteroidia</taxon>
        <taxon>Bacteroidales</taxon>
        <taxon>Bacteroidaceae</taxon>
        <taxon>Phocaeicola</taxon>
    </lineage>
</organism>
<proteinExistence type="predicted"/>
<evidence type="ECO:0000313" key="1">
    <source>
        <dbReference type="EMBL" id="RHI94840.1"/>
    </source>
</evidence>
<sequence length="455" mass="51648">MGILVSCLVGCVNEQEDGSTLEDRELEQFFSYRSKGETREGVADLPERGVLCVINTLCNWDEILPFIRMFKTDYGQPLWDHSIFISCEDRYVLYVPVVNKTVDSEIETIWTFYIKGDTLYHFPFVRTCDAQYVEEYWKFDYFTTYALGKEPASGLKFYHNSRWTTPPAPELNCTHAYVVIGGVSYDKGIHCWWDEGSGGDYTPSPEFPPQPILPGDAPGGGGFGGVGPVYDPVINKIASASTLTETQFEKLREAIEVMEDICMVDALMGEMKSQGKTISIVNIDSQLSAKGAEASYKPNSNTLSFASEDNITPQALLHEYFHFYQTKKNKEIVAGKNGVMEIERNIYYDVVFTCMYYQSNKTDYGVWTYQPDATLNNCMTGENYKKYQDWLESIYNTLKNGGTVTITRKDLEDWGNLYKENTANSVYRTYDYSAANYVIAINDALKLNLSNNCIK</sequence>
<dbReference type="Proteomes" id="UP000285777">
    <property type="component" value="Unassembled WGS sequence"/>
</dbReference>
<dbReference type="AlphaFoldDB" id="A0A415BVA2"/>
<name>A0A415BVA2_PHOVU</name>
<reference evidence="1 2" key="1">
    <citation type="submission" date="2018-08" db="EMBL/GenBank/DDBJ databases">
        <title>A genome reference for cultivated species of the human gut microbiota.</title>
        <authorList>
            <person name="Zou Y."/>
            <person name="Xue W."/>
            <person name="Luo G."/>
        </authorList>
    </citation>
    <scope>NUCLEOTIDE SEQUENCE [LARGE SCALE GENOMIC DNA]</scope>
    <source>
        <strain evidence="1 2">AM13-21</strain>
    </source>
</reference>
<accession>A0A415BVA2</accession>
<evidence type="ECO:0000313" key="2">
    <source>
        <dbReference type="Proteomes" id="UP000285777"/>
    </source>
</evidence>